<keyword evidence="4" id="KW-1185">Reference proteome</keyword>
<dbReference type="PANTHER" id="PTHR33606:SF3">
    <property type="entry name" value="PROTEIN YCII"/>
    <property type="match status" value="1"/>
</dbReference>
<feature type="domain" description="YCII-related" evidence="2">
    <location>
        <begin position="3"/>
        <end position="90"/>
    </location>
</feature>
<evidence type="ECO:0000259" key="2">
    <source>
        <dbReference type="Pfam" id="PF03795"/>
    </source>
</evidence>
<proteinExistence type="inferred from homology"/>
<dbReference type="InterPro" id="IPR005545">
    <property type="entry name" value="YCII"/>
</dbReference>
<comment type="caution">
    <text evidence="3">The sequence shown here is derived from an EMBL/GenBank/DDBJ whole genome shotgun (WGS) entry which is preliminary data.</text>
</comment>
<accession>A0A4R5Q933</accession>
<dbReference type="OrthoDB" id="2293521at2"/>
<dbReference type="InterPro" id="IPR011008">
    <property type="entry name" value="Dimeric_a/b-barrel"/>
</dbReference>
<evidence type="ECO:0000313" key="3">
    <source>
        <dbReference type="EMBL" id="TDH59472.1"/>
    </source>
</evidence>
<dbReference type="SUPFAM" id="SSF54909">
    <property type="entry name" value="Dimeric alpha+beta barrel"/>
    <property type="match status" value="1"/>
</dbReference>
<dbReference type="RefSeq" id="WP_133291743.1">
    <property type="nucleotide sequence ID" value="NZ_SMSJ01000065.1"/>
</dbReference>
<evidence type="ECO:0000256" key="1">
    <source>
        <dbReference type="ARBA" id="ARBA00007689"/>
    </source>
</evidence>
<dbReference type="Proteomes" id="UP000295096">
    <property type="component" value="Unassembled WGS sequence"/>
</dbReference>
<dbReference type="PANTHER" id="PTHR33606">
    <property type="entry name" value="PROTEIN YCII"/>
    <property type="match status" value="1"/>
</dbReference>
<name>A0A4R5Q933_9PROT</name>
<gene>
    <name evidence="3" type="ORF">E2C06_27270</name>
</gene>
<protein>
    <recommendedName>
        <fullName evidence="2">YCII-related domain-containing protein</fullName>
    </recommendedName>
</protein>
<dbReference type="Pfam" id="PF03795">
    <property type="entry name" value="YCII"/>
    <property type="match status" value="1"/>
</dbReference>
<comment type="similarity">
    <text evidence="1">Belongs to the YciI family.</text>
</comment>
<dbReference type="EMBL" id="SMSJ01000065">
    <property type="protein sequence ID" value="TDH59472.1"/>
    <property type="molecule type" value="Genomic_DNA"/>
</dbReference>
<dbReference type="InterPro" id="IPR051807">
    <property type="entry name" value="Sec-metab_biosynth-assoc"/>
</dbReference>
<organism evidence="3 4">
    <name type="scientific">Dankookia rubra</name>
    <dbReference type="NCBI Taxonomy" id="1442381"/>
    <lineage>
        <taxon>Bacteria</taxon>
        <taxon>Pseudomonadati</taxon>
        <taxon>Pseudomonadota</taxon>
        <taxon>Alphaproteobacteria</taxon>
        <taxon>Acetobacterales</taxon>
        <taxon>Roseomonadaceae</taxon>
        <taxon>Dankookia</taxon>
    </lineage>
</organism>
<evidence type="ECO:0000313" key="4">
    <source>
        <dbReference type="Proteomes" id="UP000295096"/>
    </source>
</evidence>
<sequence>MPLFAIIAHDKPDAEAPARRRAARTAHFERMQAAVGQGLVRFAGSMLGPDGAMTCSIVLCDFPDRAALDRWVAEEPYVLNGAWDRFEVAPVFAAVEDGVITETWLRLMAAHMAAG</sequence>
<dbReference type="Gene3D" id="3.30.70.1060">
    <property type="entry name" value="Dimeric alpha+beta barrel"/>
    <property type="match status" value="1"/>
</dbReference>
<dbReference type="AlphaFoldDB" id="A0A4R5Q933"/>
<reference evidence="3 4" key="1">
    <citation type="journal article" date="2016" name="J. Microbiol.">
        <title>Dankookia rubra gen. nov., sp. nov., an alphaproteobacterium isolated from sediment of a shallow stream.</title>
        <authorList>
            <person name="Kim W.H."/>
            <person name="Kim D.H."/>
            <person name="Kang K."/>
            <person name="Ahn T.Y."/>
        </authorList>
    </citation>
    <scope>NUCLEOTIDE SEQUENCE [LARGE SCALE GENOMIC DNA]</scope>
    <source>
        <strain evidence="3 4">JCM30602</strain>
    </source>
</reference>